<proteinExistence type="predicted"/>
<feature type="compositionally biased region" description="Polar residues" evidence="1">
    <location>
        <begin position="54"/>
        <end position="68"/>
    </location>
</feature>
<dbReference type="Proteomes" id="UP001165121">
    <property type="component" value="Unassembled WGS sequence"/>
</dbReference>
<feature type="compositionally biased region" description="Polar residues" evidence="1">
    <location>
        <begin position="107"/>
        <end position="116"/>
    </location>
</feature>
<feature type="compositionally biased region" description="Basic and acidic residues" evidence="1">
    <location>
        <begin position="135"/>
        <end position="148"/>
    </location>
</feature>
<dbReference type="OrthoDB" id="124279at2759"/>
<dbReference type="AlphaFoldDB" id="A0A9W6XZY6"/>
<accession>A0A9W6XZY6</accession>
<feature type="region of interest" description="Disordered" evidence="1">
    <location>
        <begin position="1"/>
        <end position="178"/>
    </location>
</feature>
<keyword evidence="3" id="KW-1185">Reference proteome</keyword>
<sequence>MVHSTTYWRVRCIQDSSDEENTPPNVDQRGGQAETRPVKAASVASGSKDRSGAKKTTSVESDSSTGTATPPWVAPQHGVSLPNGVTSPVPPEAATDTASSTPPPTRNPLSPTTSSPVLLETPQSPPPPRPRPRPQLRERRSARQERRSAGGPYARRREQLQLPPSPKVDPSGFMRSSPPAATRVEHRAARPHDRFVPAQWHFALLTSVEQSNPLGTTFPAEPHFGWCDCNSPCRVGTCRNSLMQLYCNRNCCPYEGMCGNGLLESTKVRLARNARTRQLSVVATDDIESGEVFGQYLGELEHVSISPENAHETRATASS</sequence>
<dbReference type="EMBL" id="BSXT01002415">
    <property type="protein sequence ID" value="GMF48848.1"/>
    <property type="molecule type" value="Genomic_DNA"/>
</dbReference>
<reference evidence="2" key="1">
    <citation type="submission" date="2023-04" db="EMBL/GenBank/DDBJ databases">
        <title>Phytophthora fragariaefolia NBRC 109709.</title>
        <authorList>
            <person name="Ichikawa N."/>
            <person name="Sato H."/>
            <person name="Tonouchi N."/>
        </authorList>
    </citation>
    <scope>NUCLEOTIDE SEQUENCE</scope>
    <source>
        <strain evidence="2">NBRC 109709</strain>
    </source>
</reference>
<protein>
    <submittedName>
        <fullName evidence="2">Unnamed protein product</fullName>
    </submittedName>
</protein>
<dbReference type="Gene3D" id="2.170.270.10">
    <property type="entry name" value="SET domain"/>
    <property type="match status" value="1"/>
</dbReference>
<dbReference type="InterPro" id="IPR046341">
    <property type="entry name" value="SET_dom_sf"/>
</dbReference>
<dbReference type="SUPFAM" id="SSF82199">
    <property type="entry name" value="SET domain"/>
    <property type="match status" value="1"/>
</dbReference>
<evidence type="ECO:0000313" key="2">
    <source>
        <dbReference type="EMBL" id="GMF48848.1"/>
    </source>
</evidence>
<comment type="caution">
    <text evidence="2">The sequence shown here is derived from an EMBL/GenBank/DDBJ whole genome shotgun (WGS) entry which is preliminary data.</text>
</comment>
<evidence type="ECO:0000313" key="3">
    <source>
        <dbReference type="Proteomes" id="UP001165121"/>
    </source>
</evidence>
<evidence type="ECO:0000256" key="1">
    <source>
        <dbReference type="SAM" id="MobiDB-lite"/>
    </source>
</evidence>
<organism evidence="2 3">
    <name type="scientific">Phytophthora fragariaefolia</name>
    <dbReference type="NCBI Taxonomy" id="1490495"/>
    <lineage>
        <taxon>Eukaryota</taxon>
        <taxon>Sar</taxon>
        <taxon>Stramenopiles</taxon>
        <taxon>Oomycota</taxon>
        <taxon>Peronosporomycetes</taxon>
        <taxon>Peronosporales</taxon>
        <taxon>Peronosporaceae</taxon>
        <taxon>Phytophthora</taxon>
    </lineage>
</organism>
<gene>
    <name evidence="2" type="ORF">Pfra01_001906000</name>
</gene>
<name>A0A9W6XZY6_9STRA</name>